<proteinExistence type="predicted"/>
<evidence type="ECO:0000313" key="2">
    <source>
        <dbReference type="EMBL" id="QQL46388.1"/>
    </source>
</evidence>
<dbReference type="InterPro" id="IPR013424">
    <property type="entry name" value="Ice-binding_C"/>
</dbReference>
<name>A0A6B3L828_9BACT</name>
<dbReference type="InterPro" id="IPR013320">
    <property type="entry name" value="ConA-like_dom_sf"/>
</dbReference>
<dbReference type="AlphaFoldDB" id="A0A6B3L828"/>
<reference evidence="2 3" key="1">
    <citation type="submission" date="2020-12" db="EMBL/GenBank/DDBJ databases">
        <title>Sulforoseuscoccus oceanibium gen. nov., sp. nov., a representative of the phylum Verrucomicrobia with special cytoplasmic membrane, and proposal of Sulforoseuscoccusaceae fam. nov.</title>
        <authorList>
            <person name="Xi F."/>
        </authorList>
    </citation>
    <scope>NUCLEOTIDE SEQUENCE [LARGE SCALE GENOMIC DNA]</scope>
    <source>
        <strain evidence="2 3">T37</strain>
    </source>
</reference>
<evidence type="ECO:0000259" key="1">
    <source>
        <dbReference type="Pfam" id="PF07589"/>
    </source>
</evidence>
<evidence type="ECO:0000313" key="3">
    <source>
        <dbReference type="Proteomes" id="UP000475117"/>
    </source>
</evidence>
<accession>A0A6B3L828</accession>
<dbReference type="KEGG" id="soa:G3M56_007100"/>
<dbReference type="SUPFAM" id="SSF49899">
    <property type="entry name" value="Concanavalin A-like lectins/glucanases"/>
    <property type="match status" value="1"/>
</dbReference>
<dbReference type="NCBIfam" id="TIGR02595">
    <property type="entry name" value="PEP_CTERM"/>
    <property type="match status" value="1"/>
</dbReference>
<dbReference type="Pfam" id="PF07589">
    <property type="entry name" value="PEP-CTERM"/>
    <property type="match status" value="1"/>
</dbReference>
<protein>
    <submittedName>
        <fullName evidence="2">PEP-CTERM sorting domain-containing protein</fullName>
    </submittedName>
</protein>
<dbReference type="Gene3D" id="2.60.120.200">
    <property type="match status" value="1"/>
</dbReference>
<dbReference type="EMBL" id="CP066776">
    <property type="protein sequence ID" value="QQL46388.1"/>
    <property type="molecule type" value="Genomic_DNA"/>
</dbReference>
<gene>
    <name evidence="2" type="ORF">G3M56_007100</name>
</gene>
<dbReference type="Proteomes" id="UP000475117">
    <property type="component" value="Chromosome"/>
</dbReference>
<organism evidence="2 3">
    <name type="scientific">Sulfuriroseicoccus oceanibius</name>
    <dbReference type="NCBI Taxonomy" id="2707525"/>
    <lineage>
        <taxon>Bacteria</taxon>
        <taxon>Pseudomonadati</taxon>
        <taxon>Verrucomicrobiota</taxon>
        <taxon>Verrucomicrobiia</taxon>
        <taxon>Verrucomicrobiales</taxon>
        <taxon>Verrucomicrobiaceae</taxon>
        <taxon>Sulfuriroseicoccus</taxon>
    </lineage>
</organism>
<keyword evidence="3" id="KW-1185">Reference proteome</keyword>
<feature type="domain" description="Ice-binding protein C-terminal" evidence="1">
    <location>
        <begin position="114"/>
        <end position="136"/>
    </location>
</feature>
<dbReference type="Pfam" id="PF13385">
    <property type="entry name" value="Laminin_G_3"/>
    <property type="match status" value="1"/>
</dbReference>
<sequence>MKLEQWNNTGKFGATIQGIADYSLATDSIFGEDVHVVFRRNNDGGTMDLFVNGAFVEQHGAKTNWRMDGGVGTLGANWNNNADFATGDMFGVASYDVALSDAEIGNLYAAYAVAVPEPSSTALLGLGGLALILRRRK</sequence>